<feature type="compositionally biased region" description="Gly residues" evidence="1">
    <location>
        <begin position="181"/>
        <end position="191"/>
    </location>
</feature>
<proteinExistence type="predicted"/>
<dbReference type="EMBL" id="MHBZ01000013">
    <property type="protein sequence ID" value="OGY11688.1"/>
    <property type="molecule type" value="Genomic_DNA"/>
</dbReference>
<feature type="region of interest" description="Disordered" evidence="1">
    <location>
        <begin position="48"/>
        <end position="197"/>
    </location>
</feature>
<sequence>MVKPAPKKSSSGFVILPILLLIALGTVALAAKSVYDKQHVLGEESSLIAQAPPGGDGGGGGGSAPPSGGGDSGGSAPPSGGGGESQPAPQQQNQPQQNQAPQPGSGGSYSNPQPGSGQGAQQYQPKNTEEQRQYQQYNQQSPEQQKQTYQKYQQQGEQQRTQQYQPSGQNGPQQQNQYQGTGQGGQQGTGGQQNQNVYNPQFSQEQYQQFQKKYEQEASKFGFQINGSLPPEFLDRQNSQGQIGQAGNAGTGQAGGSTGQNQQTGAGQNSNTGTRFGTNFFSMPPVDLFPTIQGNFNVTASSGGANIDLNEGNTRLQLWGKGPNSPLTAVRPDGTQVPIDKAEFEKINAAVKLVTGSEVAQNGDVFSLKRGQVEANTKLPISFNMATKSFTVQTANGEKEIAVLPDEAAQKLIENKVFTDLQTTTTTQEGTTTEQMAISLTELDNKPVYEVQGASRQRFLGFAPVSISKTVYVSAETGDQVKTNQTFTSQLLDLISF</sequence>
<dbReference type="AlphaFoldDB" id="A0A1G1V8A6"/>
<organism evidence="2 3">
    <name type="scientific">Candidatus Blackburnbacteria bacterium RIFCSPHIGHO2_02_FULL_44_20</name>
    <dbReference type="NCBI Taxonomy" id="1797516"/>
    <lineage>
        <taxon>Bacteria</taxon>
        <taxon>Candidatus Blackburniibacteriota</taxon>
    </lineage>
</organism>
<feature type="compositionally biased region" description="Gly residues" evidence="1">
    <location>
        <begin position="247"/>
        <end position="258"/>
    </location>
</feature>
<feature type="compositionally biased region" description="Low complexity" evidence="1">
    <location>
        <begin position="237"/>
        <end position="246"/>
    </location>
</feature>
<gene>
    <name evidence="2" type="ORF">A3D26_01075</name>
</gene>
<feature type="compositionally biased region" description="Low complexity" evidence="1">
    <location>
        <begin position="259"/>
        <end position="274"/>
    </location>
</feature>
<evidence type="ECO:0000256" key="1">
    <source>
        <dbReference type="SAM" id="MobiDB-lite"/>
    </source>
</evidence>
<protein>
    <submittedName>
        <fullName evidence="2">Uncharacterized protein</fullName>
    </submittedName>
</protein>
<evidence type="ECO:0000313" key="2">
    <source>
        <dbReference type="EMBL" id="OGY11688.1"/>
    </source>
</evidence>
<evidence type="ECO:0000313" key="3">
    <source>
        <dbReference type="Proteomes" id="UP000178319"/>
    </source>
</evidence>
<name>A0A1G1V8A6_9BACT</name>
<dbReference type="Proteomes" id="UP000178319">
    <property type="component" value="Unassembled WGS sequence"/>
</dbReference>
<feature type="compositionally biased region" description="Polar residues" evidence="1">
    <location>
        <begin position="108"/>
        <end position="126"/>
    </location>
</feature>
<comment type="caution">
    <text evidence="2">The sequence shown here is derived from an EMBL/GenBank/DDBJ whole genome shotgun (WGS) entry which is preliminary data.</text>
</comment>
<feature type="region of interest" description="Disordered" evidence="1">
    <location>
        <begin position="224"/>
        <end position="276"/>
    </location>
</feature>
<feature type="compositionally biased region" description="Low complexity" evidence="1">
    <location>
        <begin position="85"/>
        <end position="103"/>
    </location>
</feature>
<reference evidence="2 3" key="1">
    <citation type="journal article" date="2016" name="Nat. Commun.">
        <title>Thousands of microbial genomes shed light on interconnected biogeochemical processes in an aquifer system.</title>
        <authorList>
            <person name="Anantharaman K."/>
            <person name="Brown C.T."/>
            <person name="Hug L.A."/>
            <person name="Sharon I."/>
            <person name="Castelle C.J."/>
            <person name="Probst A.J."/>
            <person name="Thomas B.C."/>
            <person name="Singh A."/>
            <person name="Wilkins M.J."/>
            <person name="Karaoz U."/>
            <person name="Brodie E.L."/>
            <person name="Williams K.H."/>
            <person name="Hubbard S.S."/>
            <person name="Banfield J.F."/>
        </authorList>
    </citation>
    <scope>NUCLEOTIDE SEQUENCE [LARGE SCALE GENOMIC DNA]</scope>
</reference>
<feature type="compositionally biased region" description="Low complexity" evidence="1">
    <location>
        <begin position="133"/>
        <end position="180"/>
    </location>
</feature>
<accession>A0A1G1V8A6</accession>
<feature type="compositionally biased region" description="Gly residues" evidence="1">
    <location>
        <begin position="54"/>
        <end position="84"/>
    </location>
</feature>